<feature type="domain" description="DUF7592" evidence="5">
    <location>
        <begin position="163"/>
        <end position="225"/>
    </location>
</feature>
<feature type="domain" description="CUB-like" evidence="3">
    <location>
        <begin position="870"/>
        <end position="987"/>
    </location>
</feature>
<gene>
    <name evidence="6" type="ORF">L5515_011733</name>
</gene>
<keyword evidence="2" id="KW-0732">Signal</keyword>
<evidence type="ECO:0000259" key="4">
    <source>
        <dbReference type="Pfam" id="PF24511"/>
    </source>
</evidence>
<feature type="domain" description="DUF7592" evidence="5">
    <location>
        <begin position="1479"/>
        <end position="1565"/>
    </location>
</feature>
<feature type="signal peptide" evidence="2">
    <location>
        <begin position="1"/>
        <end position="20"/>
    </location>
</feature>
<evidence type="ECO:0000256" key="2">
    <source>
        <dbReference type="SAM" id="SignalP"/>
    </source>
</evidence>
<feature type="chain" id="PRO_5041962044" description="CUB-like domain-containing protein" evidence="2">
    <location>
        <begin position="21"/>
        <end position="2292"/>
    </location>
</feature>
<evidence type="ECO:0000256" key="1">
    <source>
        <dbReference type="SAM" id="MobiDB-lite"/>
    </source>
</evidence>
<feature type="domain" description="CUB-like" evidence="3">
    <location>
        <begin position="330"/>
        <end position="445"/>
    </location>
</feature>
<dbReference type="InterPro" id="IPR003366">
    <property type="entry name" value="CUB-like_dom"/>
</dbReference>
<feature type="domain" description="DUF7591" evidence="4">
    <location>
        <begin position="2055"/>
        <end position="2153"/>
    </location>
</feature>
<sequence length="2292" mass="254632">MAQFLAFFVFLLSLTAISTAGNVCTTGNVLNRPVNGQAIYWPSTWRTNETAPGLEAGQSCSWIVTIPSGYYAKLVISGKMNDNSSYFKTVDTAGNVIESTHEKKEPYYFPSSKFTLIVSNEAAATLGFRITWAKYPSTLQYSAVIGATPQLVNITEGVFAADFSAVTGLSLLAFPADPKNYHTLRSTLVFEGNSYTGIYISNLYLLYKSRNQWISSGNTIYVVNLEARHRQDQLLVQDAQYTKDITQYVEMDCAMNSTCNVSVDGGDKKTAFISVGSKTDVLYWLSVRVDAFFTVYYGSQNQEGYRISLSSRIMFSVLLFLTNLIVLSTADGYTCAGYLINPPEDLTYYFPEDWREDMVPAKYAGSQTCNWQINVLEGYYATVTFYKNTDMESGITCTYPNGQEQYIEDKEHNPYIFTYPQFQVNLHVSDKQGEFSFKVVWSKYPATCKMNMELTDAGALSAVPNECVNTYTSPNKVMLIGFTLKDDLDVLLRQSAVFEGDSVNGEYLGNLYYARYRQIVSPSNKLTVYTWWLNQNINYTLFMGMDTRAVGDVQQITGLNCPSDPINKCYITLNSNYNISAIATIGRQPDFLEPIMQFPSESTLKIYEEQINDNHLVAKIDKSNYQTRFPMAVKNSLKIYHLDKGRVSIPLTNSENEAKYDTVYDGRYVNVHSFDYGRTSYQQDTSQTFQTQPNKKLYFQFNVKYFDINGNTTLDIKVSRDGKLVYSDTFSQTNLPPANTLKVFGDQMAINYQTYGNYTMGFEVDLLTTKNDDDSSSPTTPSPSVTSSTIVTPAKTVTLSTSSPPANPKTTVTSNTLELSTLTDIPTTGSTTPGGITRGTTQRYETSTKSGTTQFTFVSVLLIIISSVFGYQCRGPNKITPPDDLNQVVNWPSIWNDSMPPIPFASQQSCIWEIVVPEGLYATVVFHKNSPSTVSIAAFYPGKGTGAGIDNNDLNPYIFTSPQATINLYKSKDEGAFSFKVLWSKYPTVPHDNIQLVKGAMPTAIIPNGHLSTFTAETIVSLVGFGLKNQSEYPLLRQSAVYDGNSTDAEFLGTLYSIMMSKKEVISSGKSLTVFTWGLNNQFDYTLYMVQDHTNELPFFTYRGVNCADGFDCSFQINAVYGTSVLATSDSHSEFIKNIETFPDTGTLKVYEGPISDETLVTKLTKSNYKTRLPMELKNSLRQYVLDTGTITGFIITRDSNSADWNKVYDGRKGFVHSFYHGVYSTQQDTDETMFTQPKQKLYFNYVVRDADFTGAQTSLTVTVMSDGKQIISDTFNSGNPPPITTKSVQGDTYHVKYESRGANTKGFRIDFSTTSSTYEKSTSIPPISSMSTTGKKGKIFIRRILNPSKYSECDGNHVIDPPADINTAWYYPDGWTETQDPLPYAQNQTCLWKINVPKGMYAFLTLTGETNITTLTVTDSVGNQDWVNAYFKQEPYFLLNPQFMVYLQSNNGTGTFGMKVIWKKIGAFNPSFEKVLPDTVPIVKSSSNCDNGLVIDSNSAVSLVSVRPPPTDQLTNAEINLQMRNTVVFDGPTIDDKLIGNLWQIEQKDNQVVSSGKYLTLYSLRPNIKTDSYALIQDFQNVKQFTVYKGVSCFNQDLCAVIIDARVGLGAAVRMSPEPHFLKNLYMTEDSKMTVYTGTISPDHQVAQYTKPQYSNVDQKFHGVFTTYTLDQNIAIAYLSSDRLDTNWTSITDGRTGIFASKNYGVVSKDQNIQEAFSGASTDIFEMTLNTKSSGLTDRATLTVTVTSGGKSVFDEKYTSQRFPPATITANGNGLIVKYDTNGSETTGMLMDFSFKLEMSGVQNLHMFLKISILAALISEFLAVDPYSCADTQTINPPANISNSISYPSNWQTSNDAPQYAANQNCTFTVNIPKGMFVFLQMKATTDPSSVLIMTDSAGYQNIIKLTSLEPYFLMDPSFTVSLQSVKSGTFAMSMTWHNVNPTFPTTYKVHPNSTPLYLTGGDFDNSTVIESETKVNLLALLPTLIITDVTPYLRNTQVYDGPSTNSKHVGNLYQIVANGNRFVSSGKYLTLWSLVPGFSNIGNSVIIQDYFDVKDFETYKPINCISDPCKVEIDASTGTAAAIRYNPAYFFVKDISMPETNKLSVYTDFVTPAHKLADYTSSISKSNTPQKFFGRFNTFVLNQDQAFITLSFDPEKAGWATAVDSRRGFFMSPNYALNSSDQNINDTVSGFSSTSNISYAVDRSAISGAATLNVLITSKQKVVVNNTFSTTNFPGGTEWTVGDTISVIYNSNGVSTTGAFVSFGFDHYNSGTTNGVLVSMALAFWMMFSF</sequence>
<feature type="compositionally biased region" description="Low complexity" evidence="1">
    <location>
        <begin position="823"/>
        <end position="841"/>
    </location>
</feature>
<proteinExistence type="predicted"/>
<dbReference type="PANTHER" id="PTHR47919">
    <property type="entry name" value="INFECTION RESPONSE PROTEIN-RELATED"/>
    <property type="match status" value="1"/>
</dbReference>
<dbReference type="Pfam" id="PF24512">
    <property type="entry name" value="DUF7592"/>
    <property type="match status" value="4"/>
</dbReference>
<feature type="domain" description="DUF7592" evidence="5">
    <location>
        <begin position="1012"/>
        <end position="1075"/>
    </location>
</feature>
<dbReference type="EMBL" id="CP092623">
    <property type="protein sequence ID" value="UMM29308.1"/>
    <property type="molecule type" value="Genomic_DNA"/>
</dbReference>
<dbReference type="InterPro" id="IPR056014">
    <property type="entry name" value="DUF7592"/>
</dbReference>
<protein>
    <recommendedName>
        <fullName evidence="8">CUB-like domain-containing protein</fullName>
    </recommendedName>
</protein>
<feature type="domain" description="CUB-like" evidence="3">
    <location>
        <begin position="20"/>
        <end position="136"/>
    </location>
</feature>
<evidence type="ECO:0000313" key="7">
    <source>
        <dbReference type="Proteomes" id="UP000829354"/>
    </source>
</evidence>
<dbReference type="SUPFAM" id="SSF49854">
    <property type="entry name" value="Spermadhesin, CUB domain"/>
    <property type="match status" value="1"/>
</dbReference>
<feature type="compositionally biased region" description="Low complexity" evidence="1">
    <location>
        <begin position="776"/>
        <end position="791"/>
    </location>
</feature>
<evidence type="ECO:0008006" key="8">
    <source>
        <dbReference type="Google" id="ProtNLM"/>
    </source>
</evidence>
<feature type="domain" description="DUF7592" evidence="5">
    <location>
        <begin position="1957"/>
        <end position="2036"/>
    </location>
</feature>
<feature type="domain" description="DUF7591" evidence="4">
    <location>
        <begin position="1101"/>
        <end position="1191"/>
    </location>
</feature>
<evidence type="ECO:0000259" key="3">
    <source>
        <dbReference type="Pfam" id="PF02408"/>
    </source>
</evidence>
<organism evidence="6 7">
    <name type="scientific">Caenorhabditis briggsae</name>
    <dbReference type="NCBI Taxonomy" id="6238"/>
    <lineage>
        <taxon>Eukaryota</taxon>
        <taxon>Metazoa</taxon>
        <taxon>Ecdysozoa</taxon>
        <taxon>Nematoda</taxon>
        <taxon>Chromadorea</taxon>
        <taxon>Rhabditida</taxon>
        <taxon>Rhabditina</taxon>
        <taxon>Rhabditomorpha</taxon>
        <taxon>Rhabditoidea</taxon>
        <taxon>Rhabditidae</taxon>
        <taxon>Peloderinae</taxon>
        <taxon>Caenorhabditis</taxon>
    </lineage>
</organism>
<feature type="domain" description="DUF7591" evidence="4">
    <location>
        <begin position="1581"/>
        <end position="1680"/>
    </location>
</feature>
<dbReference type="Pfam" id="PF24511">
    <property type="entry name" value="DUF7591"/>
    <property type="match status" value="3"/>
</dbReference>
<feature type="region of interest" description="Disordered" evidence="1">
    <location>
        <begin position="823"/>
        <end position="847"/>
    </location>
</feature>
<evidence type="ECO:0000313" key="6">
    <source>
        <dbReference type="EMBL" id="UMM29308.1"/>
    </source>
</evidence>
<name>A0AAE9EQP6_CAEBR</name>
<dbReference type="InterPro" id="IPR056013">
    <property type="entry name" value="DUF7591"/>
</dbReference>
<dbReference type="Pfam" id="PF02408">
    <property type="entry name" value="CUB_2"/>
    <property type="match status" value="5"/>
</dbReference>
<feature type="domain" description="CUB-like" evidence="3">
    <location>
        <begin position="1352"/>
        <end position="1466"/>
    </location>
</feature>
<keyword evidence="7" id="KW-1185">Reference proteome</keyword>
<evidence type="ECO:0000259" key="5">
    <source>
        <dbReference type="Pfam" id="PF24512"/>
    </source>
</evidence>
<dbReference type="PANTHER" id="PTHR47919:SF2">
    <property type="entry name" value="CUB DOMAIN-CONTAINING PROTEIN-RELATED"/>
    <property type="match status" value="1"/>
</dbReference>
<dbReference type="Proteomes" id="UP000829354">
    <property type="component" value="Chromosome IV"/>
</dbReference>
<dbReference type="InterPro" id="IPR035914">
    <property type="entry name" value="Sperma_CUB_dom_sf"/>
</dbReference>
<feature type="region of interest" description="Disordered" evidence="1">
    <location>
        <begin position="771"/>
        <end position="791"/>
    </location>
</feature>
<reference evidence="6 7" key="1">
    <citation type="submission" date="2022-04" db="EMBL/GenBank/DDBJ databases">
        <title>Chromosome-level reference genomes for two strains of Caenorhabditis briggsae: an improved platform for comparative genomics.</title>
        <authorList>
            <person name="Stevens L."/>
            <person name="Andersen E."/>
        </authorList>
    </citation>
    <scope>NUCLEOTIDE SEQUENCE [LARGE SCALE GENOMIC DNA]</scope>
    <source>
        <strain evidence="6">VX34</strain>
        <tissue evidence="6">Whole-organism</tissue>
    </source>
</reference>
<feature type="domain" description="CUB-like" evidence="3">
    <location>
        <begin position="1828"/>
        <end position="1941"/>
    </location>
</feature>
<accession>A0AAE9EQP6</accession>